<evidence type="ECO:0000313" key="3">
    <source>
        <dbReference type="EMBL" id="UYV84315.1"/>
    </source>
</evidence>
<dbReference type="InterPro" id="IPR052709">
    <property type="entry name" value="Transposase-MT_Hybrid"/>
</dbReference>
<keyword evidence="4" id="KW-1185">Reference proteome</keyword>
<name>A0ABY6LXQ6_9ARAC</name>
<dbReference type="PANTHER" id="PTHR46060:SF1">
    <property type="entry name" value="MARINER MOS1 TRANSPOSASE-LIKE PROTEIN"/>
    <property type="match status" value="1"/>
</dbReference>
<protein>
    <recommendedName>
        <fullName evidence="2">Mos1 transposase HTH domain-containing protein</fullName>
    </recommendedName>
</protein>
<feature type="domain" description="Mos1 transposase HTH" evidence="2">
    <location>
        <begin position="30"/>
        <end position="68"/>
    </location>
</feature>
<gene>
    <name evidence="3" type="ORF">LAZ67_X001826</name>
</gene>
<dbReference type="PANTHER" id="PTHR46060">
    <property type="entry name" value="MARINER MOS1 TRANSPOSASE-LIKE PROTEIN"/>
    <property type="match status" value="1"/>
</dbReference>
<feature type="region of interest" description="Disordered" evidence="1">
    <location>
        <begin position="72"/>
        <end position="91"/>
    </location>
</feature>
<dbReference type="InterPro" id="IPR041426">
    <property type="entry name" value="Mos1_HTH"/>
</dbReference>
<sequence>MKAPHEIIEIKYTNMKKNNLKKKRKMRIENYKSNLTSKDSHERLMKALGDKALSIRKVFNWFNEFKFGKTRLEDEPRSGRPPTAVTQEKIKLVRYLPREDRRIKNQQLE</sequence>
<accession>A0ABY6LXQ6</accession>
<dbReference type="EMBL" id="CP092886">
    <property type="protein sequence ID" value="UYV84315.1"/>
    <property type="molecule type" value="Genomic_DNA"/>
</dbReference>
<evidence type="ECO:0000259" key="2">
    <source>
        <dbReference type="Pfam" id="PF17906"/>
    </source>
</evidence>
<proteinExistence type="predicted"/>
<dbReference type="Pfam" id="PF17906">
    <property type="entry name" value="HTH_48"/>
    <property type="match status" value="1"/>
</dbReference>
<evidence type="ECO:0000313" key="4">
    <source>
        <dbReference type="Proteomes" id="UP001235939"/>
    </source>
</evidence>
<dbReference type="Gene3D" id="1.10.10.1450">
    <property type="match status" value="1"/>
</dbReference>
<reference evidence="3 4" key="1">
    <citation type="submission" date="2022-03" db="EMBL/GenBank/DDBJ databases">
        <title>A chromosomal length assembly of Cordylochernes scorpioides.</title>
        <authorList>
            <person name="Zeh D."/>
            <person name="Zeh J."/>
        </authorList>
    </citation>
    <scope>NUCLEOTIDE SEQUENCE [LARGE SCALE GENOMIC DNA]</scope>
    <source>
        <strain evidence="3">IN4F17</strain>
        <tissue evidence="3">Whole Body</tissue>
    </source>
</reference>
<evidence type="ECO:0000256" key="1">
    <source>
        <dbReference type="SAM" id="MobiDB-lite"/>
    </source>
</evidence>
<organism evidence="3 4">
    <name type="scientific">Cordylochernes scorpioides</name>
    <dbReference type="NCBI Taxonomy" id="51811"/>
    <lineage>
        <taxon>Eukaryota</taxon>
        <taxon>Metazoa</taxon>
        <taxon>Ecdysozoa</taxon>
        <taxon>Arthropoda</taxon>
        <taxon>Chelicerata</taxon>
        <taxon>Arachnida</taxon>
        <taxon>Pseudoscorpiones</taxon>
        <taxon>Cheliferoidea</taxon>
        <taxon>Chernetidae</taxon>
        <taxon>Cordylochernes</taxon>
    </lineage>
</organism>
<dbReference type="Proteomes" id="UP001235939">
    <property type="component" value="Chromosome X"/>
</dbReference>